<dbReference type="GO" id="GO:0015658">
    <property type="term" value="F:branched-chain amino acid transmembrane transporter activity"/>
    <property type="evidence" value="ECO:0007669"/>
    <property type="project" value="InterPro"/>
</dbReference>
<comment type="subcellular location">
    <subcellularLocation>
        <location evidence="1">Cell membrane</location>
        <topology evidence="1">Multi-pass membrane protein</topology>
    </subcellularLocation>
</comment>
<dbReference type="RefSeq" id="WP_118922831.1">
    <property type="nucleotide sequence ID" value="NZ_QXGH01000010.1"/>
</dbReference>
<feature type="transmembrane region" description="Helical" evidence="9">
    <location>
        <begin position="410"/>
        <end position="429"/>
    </location>
</feature>
<dbReference type="EMBL" id="QXGH01000010">
    <property type="protein sequence ID" value="RHW28117.1"/>
    <property type="molecule type" value="Genomic_DNA"/>
</dbReference>
<dbReference type="InterPro" id="IPR043428">
    <property type="entry name" value="LivM-like"/>
</dbReference>
<keyword evidence="4 9" id="KW-0812">Transmembrane</keyword>
<dbReference type="InterPro" id="IPR001851">
    <property type="entry name" value="ABC_transp_permease"/>
</dbReference>
<evidence type="ECO:0000256" key="3">
    <source>
        <dbReference type="ARBA" id="ARBA00022475"/>
    </source>
</evidence>
<evidence type="ECO:0000256" key="8">
    <source>
        <dbReference type="ARBA" id="ARBA00023136"/>
    </source>
</evidence>
<name>A0A417Y6B5_9ACTN</name>
<evidence type="ECO:0000256" key="1">
    <source>
        <dbReference type="ARBA" id="ARBA00004651"/>
    </source>
</evidence>
<dbReference type="SUPFAM" id="SSF52540">
    <property type="entry name" value="P-loop containing nucleoside triphosphate hydrolases"/>
    <property type="match status" value="1"/>
</dbReference>
<keyword evidence="2" id="KW-0813">Transport</keyword>
<keyword evidence="8 9" id="KW-0472">Membrane</keyword>
<evidence type="ECO:0000313" key="11">
    <source>
        <dbReference type="EMBL" id="RHW28117.1"/>
    </source>
</evidence>
<feature type="transmembrane region" description="Helical" evidence="9">
    <location>
        <begin position="544"/>
        <end position="570"/>
    </location>
</feature>
<dbReference type="Pfam" id="PF00005">
    <property type="entry name" value="ABC_tran"/>
    <property type="match status" value="1"/>
</dbReference>
<dbReference type="InterPro" id="IPR003593">
    <property type="entry name" value="AAA+_ATPase"/>
</dbReference>
<feature type="transmembrane region" description="Helical" evidence="9">
    <location>
        <begin position="140"/>
        <end position="160"/>
    </location>
</feature>
<evidence type="ECO:0000256" key="7">
    <source>
        <dbReference type="ARBA" id="ARBA00022989"/>
    </source>
</evidence>
<keyword evidence="5" id="KW-0547">Nucleotide-binding</keyword>
<keyword evidence="12" id="KW-1185">Reference proteome</keyword>
<dbReference type="OrthoDB" id="9805514at2"/>
<evidence type="ECO:0000256" key="4">
    <source>
        <dbReference type="ARBA" id="ARBA00022692"/>
    </source>
</evidence>
<feature type="domain" description="ABC transporter" evidence="10">
    <location>
        <begin position="639"/>
        <end position="885"/>
    </location>
</feature>
<feature type="transmembrane region" description="Helical" evidence="9">
    <location>
        <begin position="383"/>
        <end position="403"/>
    </location>
</feature>
<feature type="transmembrane region" description="Helical" evidence="9">
    <location>
        <begin position="509"/>
        <end position="529"/>
    </location>
</feature>
<feature type="transmembrane region" description="Helical" evidence="9">
    <location>
        <begin position="304"/>
        <end position="322"/>
    </location>
</feature>
<dbReference type="CDD" id="cd06581">
    <property type="entry name" value="TM_PBP1_LivM_like"/>
    <property type="match status" value="1"/>
</dbReference>
<evidence type="ECO:0000256" key="6">
    <source>
        <dbReference type="ARBA" id="ARBA00022840"/>
    </source>
</evidence>
<evidence type="ECO:0000313" key="12">
    <source>
        <dbReference type="Proteomes" id="UP000283644"/>
    </source>
</evidence>
<proteinExistence type="predicted"/>
<keyword evidence="3" id="KW-1003">Cell membrane</keyword>
<dbReference type="InterPro" id="IPR051120">
    <property type="entry name" value="ABC_AA/LPS_Transport"/>
</dbReference>
<keyword evidence="6 11" id="KW-0067">ATP-binding</keyword>
<protein>
    <submittedName>
        <fullName evidence="11">ATP-binding cassette domain-containing protein</fullName>
    </submittedName>
</protein>
<evidence type="ECO:0000256" key="5">
    <source>
        <dbReference type="ARBA" id="ARBA00022741"/>
    </source>
</evidence>
<evidence type="ECO:0000259" key="10">
    <source>
        <dbReference type="PROSITE" id="PS50893"/>
    </source>
</evidence>
<feature type="transmembrane region" description="Helical" evidence="9">
    <location>
        <begin position="194"/>
        <end position="211"/>
    </location>
</feature>
<dbReference type="GO" id="GO:0005524">
    <property type="term" value="F:ATP binding"/>
    <property type="evidence" value="ECO:0007669"/>
    <property type="project" value="UniProtKB-KW"/>
</dbReference>
<feature type="transmembrane region" description="Helical" evidence="9">
    <location>
        <begin position="582"/>
        <end position="601"/>
    </location>
</feature>
<keyword evidence="7 9" id="KW-1133">Transmembrane helix</keyword>
<dbReference type="GO" id="GO:0005886">
    <property type="term" value="C:plasma membrane"/>
    <property type="evidence" value="ECO:0007669"/>
    <property type="project" value="UniProtKB-SubCell"/>
</dbReference>
<feature type="transmembrane region" description="Helical" evidence="9">
    <location>
        <begin position="459"/>
        <end position="478"/>
    </location>
</feature>
<feature type="transmembrane region" description="Helical" evidence="9">
    <location>
        <begin position="334"/>
        <end position="351"/>
    </location>
</feature>
<dbReference type="PROSITE" id="PS50893">
    <property type="entry name" value="ABC_TRANSPORTER_2"/>
    <property type="match status" value="1"/>
</dbReference>
<evidence type="ECO:0000256" key="9">
    <source>
        <dbReference type="SAM" id="Phobius"/>
    </source>
</evidence>
<feature type="transmembrane region" description="Helical" evidence="9">
    <location>
        <begin position="6"/>
        <end position="27"/>
    </location>
</feature>
<dbReference type="SMART" id="SM00382">
    <property type="entry name" value="AAA"/>
    <property type="match status" value="1"/>
</dbReference>
<dbReference type="GO" id="GO:0016887">
    <property type="term" value="F:ATP hydrolysis activity"/>
    <property type="evidence" value="ECO:0007669"/>
    <property type="project" value="InterPro"/>
</dbReference>
<dbReference type="InterPro" id="IPR003439">
    <property type="entry name" value="ABC_transporter-like_ATP-bd"/>
</dbReference>
<evidence type="ECO:0000256" key="2">
    <source>
        <dbReference type="ARBA" id="ARBA00022448"/>
    </source>
</evidence>
<feature type="transmembrane region" description="Helical" evidence="9">
    <location>
        <begin position="34"/>
        <end position="51"/>
    </location>
</feature>
<dbReference type="Proteomes" id="UP000283644">
    <property type="component" value="Unassembled WGS sequence"/>
</dbReference>
<feature type="transmembrane region" description="Helical" evidence="9">
    <location>
        <begin position="217"/>
        <end position="235"/>
    </location>
</feature>
<dbReference type="CDD" id="cd03219">
    <property type="entry name" value="ABC_Mj1267_LivG_branched"/>
    <property type="match status" value="1"/>
</dbReference>
<dbReference type="CDD" id="cd06582">
    <property type="entry name" value="TM_PBP1_LivH_like"/>
    <property type="match status" value="1"/>
</dbReference>
<feature type="transmembrane region" description="Helical" evidence="9">
    <location>
        <begin position="265"/>
        <end position="283"/>
    </location>
</feature>
<reference evidence="11 12" key="1">
    <citation type="submission" date="2018-09" db="EMBL/GenBank/DDBJ databases">
        <title>Genome sequencing of Nocardioides immobilis CCTCC AB 2017083 for comparison to Nocardioides silvaticus.</title>
        <authorList>
            <person name="Li C."/>
            <person name="Wang G."/>
        </authorList>
    </citation>
    <scope>NUCLEOTIDE SEQUENCE [LARGE SCALE GENOMIC DNA]</scope>
    <source>
        <strain evidence="11 12">CCTCC AB 2017083</strain>
    </source>
</reference>
<dbReference type="Gene3D" id="3.40.50.300">
    <property type="entry name" value="P-loop containing nucleotide triphosphate hydrolases"/>
    <property type="match status" value="1"/>
</dbReference>
<dbReference type="Pfam" id="PF02653">
    <property type="entry name" value="BPD_transp_2"/>
    <property type="match status" value="2"/>
</dbReference>
<dbReference type="AlphaFoldDB" id="A0A417Y6B5"/>
<dbReference type="InterPro" id="IPR027417">
    <property type="entry name" value="P-loop_NTPase"/>
</dbReference>
<comment type="caution">
    <text evidence="11">The sequence shown here is derived from an EMBL/GenBank/DDBJ whole genome shotgun (WGS) entry which is preliminary data.</text>
</comment>
<organism evidence="11 12">
    <name type="scientific">Nocardioides immobilis</name>
    <dbReference type="NCBI Taxonomy" id="2049295"/>
    <lineage>
        <taxon>Bacteria</taxon>
        <taxon>Bacillati</taxon>
        <taxon>Actinomycetota</taxon>
        <taxon>Actinomycetes</taxon>
        <taxon>Propionibacteriales</taxon>
        <taxon>Nocardioidaceae</taxon>
        <taxon>Nocardioides</taxon>
    </lineage>
</organism>
<gene>
    <name evidence="11" type="ORF">D0Z08_03745</name>
</gene>
<sequence length="903" mass="94215">MAEYLPFIIAGLTAGSVYALAGIGLVLTYKTSGVFNFAHGALATVAAYVFYELYVLGGVSWPVAAAIAVLVAGPVMGVLLELIARRISGSALAHQVAATVGLLLVIQAATELQYESTVVRVVPTFLSTETFVIADTTVRVADATVIGISVAVTLALAAFFKFSRRGLTMRAVVDNPELLSLYGVSPFATRRMSWVLGAVLVSASGVLFAPLLPLNPLQLTLLVAAAFGAAAIGAFSSLSLTLFGGLAIGVLAALSTKWFTSGLLAGLPVALPFLVLFAVILVFPRGRLVGRATEPRRSAAAWSVPGLIQGVVGLLVLAGLWFVPSFAGVRLTSWTLAVAGIVVFLSLSLLVRTSGQVSLAHVSFTAIGAVTLSHLTVDKGMPWVIALGLAGLVAVPVGALLAVPAIRLTGLYLALSTFGFGILLQGMFYTQDYMFGSTGDALVEPRPDWGFLDVSSDSGFYRLVLVVAALTVLVVVLLNRSRMGRLMRGLAESPTAVATAGAEVNVTRVFAFCLSAFLASIGGALLAVAQTSVSGTAYQPLTSLVWFALIIVVGGGPWGAVVASAAFFLGPAYVDSPQITHVNQLLFGAAAVLVAVLPASARSVPSSVRRLLDRLGRRGPSELPPATSVERAPVAPTALEVRDLEIRFGGIRAVKGISISAATGAVTGLIGPNGAGKTTTFNACSGLVRPESGSVSIGGSSVTRRGPAFRARRGIGRTFQRMELFDSLTVRENVAMGAEGASAGLNPLSHLWSSPAQGRVVRDRTAEALRLCGLVELADRQAGSLSTGQRRLVELARCLAGEFAILLLDEPSSGLDQEETRHFGRILRRAVAERGVGILLVEHDMPLVMDICDYIYVLDFGDLIFEGTPTEVSRSSVVRAAYLGDAEGLDEGLDEAAELEVMA</sequence>
<feature type="transmembrane region" description="Helical" evidence="9">
    <location>
        <begin position="358"/>
        <end position="377"/>
    </location>
</feature>
<dbReference type="PANTHER" id="PTHR45772">
    <property type="entry name" value="CONSERVED COMPONENT OF ABC TRANSPORTER FOR NATURAL AMINO ACIDS-RELATED"/>
    <property type="match status" value="1"/>
</dbReference>
<accession>A0A417Y6B5</accession>
<feature type="transmembrane region" description="Helical" evidence="9">
    <location>
        <begin position="63"/>
        <end position="84"/>
    </location>
</feature>